<dbReference type="AlphaFoldDB" id="F5IVP2"/>
<evidence type="ECO:0000256" key="2">
    <source>
        <dbReference type="SAM" id="SignalP"/>
    </source>
</evidence>
<evidence type="ECO:0000313" key="3">
    <source>
        <dbReference type="EMBL" id="EGK02692.1"/>
    </source>
</evidence>
<gene>
    <name evidence="3" type="ORF">HMPREF9455_00942</name>
</gene>
<reference evidence="3 4" key="1">
    <citation type="submission" date="2011-04" db="EMBL/GenBank/DDBJ databases">
        <title>The Genome Sequence of Dysgonomonas gadei ATCC BAA-286.</title>
        <authorList>
            <consortium name="The Broad Institute Genome Sequencing Platform"/>
            <person name="Earl A."/>
            <person name="Ward D."/>
            <person name="Feldgarden M."/>
            <person name="Gevers D."/>
            <person name="Pudlo N."/>
            <person name="Martens E."/>
            <person name="Allen-Vercoe E."/>
            <person name="Young S.K."/>
            <person name="Zeng Q."/>
            <person name="Gargeya S."/>
            <person name="Fitzgerald M."/>
            <person name="Haas B."/>
            <person name="Abouelleil A."/>
            <person name="Alvarado L."/>
            <person name="Arachchi H.M."/>
            <person name="Berlin A."/>
            <person name="Brown A."/>
            <person name="Chapman S.B."/>
            <person name="Chen Z."/>
            <person name="Dunbar C."/>
            <person name="Freedman E."/>
            <person name="Gearin G."/>
            <person name="Gellesch M."/>
            <person name="Goldberg J."/>
            <person name="Griggs A."/>
            <person name="Gujja S."/>
            <person name="Heiman D."/>
            <person name="Howarth C."/>
            <person name="Larson L."/>
            <person name="Lui A."/>
            <person name="MacDonald P.J.P."/>
            <person name="Mehta T."/>
            <person name="Montmayeur A."/>
            <person name="Murphy C."/>
            <person name="Neiman D."/>
            <person name="Pearson M."/>
            <person name="Priest M."/>
            <person name="Roberts A."/>
            <person name="Saif S."/>
            <person name="Shea T."/>
            <person name="Shenoy N."/>
            <person name="Sisk P."/>
            <person name="Stolte C."/>
            <person name="Sykes S."/>
            <person name="Yandava C."/>
            <person name="Wortman J."/>
            <person name="Nusbaum C."/>
            <person name="Birren B."/>
        </authorList>
    </citation>
    <scope>NUCLEOTIDE SEQUENCE [LARGE SCALE GENOMIC DNA]</scope>
    <source>
        <strain evidence="3 4">ATCC BAA-286</strain>
    </source>
</reference>
<dbReference type="Proteomes" id="UP000004913">
    <property type="component" value="Unassembled WGS sequence"/>
</dbReference>
<evidence type="ECO:0000313" key="4">
    <source>
        <dbReference type="Proteomes" id="UP000004913"/>
    </source>
</evidence>
<feature type="signal peptide" evidence="2">
    <location>
        <begin position="1"/>
        <end position="21"/>
    </location>
</feature>
<feature type="coiled-coil region" evidence="1">
    <location>
        <begin position="534"/>
        <end position="568"/>
    </location>
</feature>
<sequence length="581" mass="63611">MKKLKFYIPVLAIACAGIVFSTTSCVDDSESQSVTNLRGAKADQLKAEAALATAQAEAAKIAATAEAALKNAQAEAAKAQAKLTEAEAAYKAAQTEADKEKWAAEIELAKEAARQAKAQADVAVKAAEYQLAQMKLQAEIELLNLQNQLEMLKNDDPVLVDAIGKYSNFIGQVNAKKTQIAEKNLTLTKMNALLADKTASKEEAAATQIKYKNEQIASVTEAIEANKIEIANWNVLLAKGGADIEAEIAELKKQRDDLVYNKSVVSHKALQAATDASEAAYQEVMDFRDLNTVKTWLSYDYDKQIQLVGYYTVGELKNRLTDEKTYLANMEKSLLEMETKYNEAEKNIESLYNAYLAAQQAVVKAEADRDAVYANVASTQDQKDAADAAVTAAYTARGVAYTKYTDAQSDLDSYQSSIVYYKEYIADAKSGIADLETAIAAYNNDSNAPRTLETAYYTALTAKQDAQDAYSDLQAEISALESEMYQLSNIYYSEGYTTSASIDYIKGQIEYLEDTNIDNTNYIAQLNRDINEIKENKTVDIALLKLDISELEAEIAKLTVELGVAQKQADAAKAIVDARTK</sequence>
<feature type="chain" id="PRO_5003325525" description="DUF4082 domain-containing protein" evidence="2">
    <location>
        <begin position="22"/>
        <end position="581"/>
    </location>
</feature>
<keyword evidence="1" id="KW-0175">Coiled coil</keyword>
<dbReference type="Gene3D" id="1.10.287.1490">
    <property type="match status" value="1"/>
</dbReference>
<keyword evidence="4" id="KW-1185">Reference proteome</keyword>
<dbReference type="STRING" id="742766.HMPREF9455_00942"/>
<feature type="coiled-coil region" evidence="1">
    <location>
        <begin position="425"/>
        <end position="490"/>
    </location>
</feature>
<dbReference type="eggNOG" id="ENOG502ZMX3">
    <property type="taxonomic scope" value="Bacteria"/>
</dbReference>
<accession>F5IVP2</accession>
<keyword evidence="2" id="KW-0732">Signal</keyword>
<dbReference type="EMBL" id="ADLV01000015">
    <property type="protein sequence ID" value="EGK02692.1"/>
    <property type="molecule type" value="Genomic_DNA"/>
</dbReference>
<evidence type="ECO:0008006" key="5">
    <source>
        <dbReference type="Google" id="ProtNLM"/>
    </source>
</evidence>
<feature type="coiled-coil region" evidence="1">
    <location>
        <begin position="327"/>
        <end position="361"/>
    </location>
</feature>
<protein>
    <recommendedName>
        <fullName evidence="5">DUF4082 domain-containing protein</fullName>
    </recommendedName>
</protein>
<name>F5IVP2_9BACT</name>
<dbReference type="RefSeq" id="WP_006798457.1">
    <property type="nucleotide sequence ID" value="NZ_GL891980.1"/>
</dbReference>
<organism evidence="3 4">
    <name type="scientific">Dysgonomonas gadei ATCC BAA-286</name>
    <dbReference type="NCBI Taxonomy" id="742766"/>
    <lineage>
        <taxon>Bacteria</taxon>
        <taxon>Pseudomonadati</taxon>
        <taxon>Bacteroidota</taxon>
        <taxon>Bacteroidia</taxon>
        <taxon>Bacteroidales</taxon>
        <taxon>Dysgonomonadaceae</taxon>
        <taxon>Dysgonomonas</taxon>
    </lineage>
</organism>
<proteinExistence type="predicted"/>
<comment type="caution">
    <text evidence="3">The sequence shown here is derived from an EMBL/GenBank/DDBJ whole genome shotgun (WGS) entry which is preliminary data.</text>
</comment>
<dbReference type="HOGENOM" id="CLU_469084_0_0_10"/>
<dbReference type="PROSITE" id="PS51257">
    <property type="entry name" value="PROKAR_LIPOPROTEIN"/>
    <property type="match status" value="1"/>
</dbReference>
<feature type="coiled-coil region" evidence="1">
    <location>
        <begin position="42"/>
        <end position="155"/>
    </location>
</feature>
<evidence type="ECO:0000256" key="1">
    <source>
        <dbReference type="SAM" id="Coils"/>
    </source>
</evidence>